<gene>
    <name evidence="2" type="ORF">POL72_48445</name>
</gene>
<keyword evidence="3" id="KW-1185">Reference proteome</keyword>
<dbReference type="EMBL" id="JAQNDK010000007">
    <property type="protein sequence ID" value="MDC0685629.1"/>
    <property type="molecule type" value="Genomic_DNA"/>
</dbReference>
<sequence>MKLSANKITGRLGVNYVERVALEAGCKPIFMPEDLDTGIDGFIEFVGDAATLVAFQVKRGPSFFDNAGAKHQADARHLRYWKGYVLPVILIIVREDESEALWMDVRQHVRDSPSIVERGPFVLRPPRLQRFESAALTGVIRKLATPYQFGDAVSALCDADGETRLSALSLLYRFRMERRTPFCLAAALRAELDLDALATFCDFYSRYMSHPEVPFGADRELSAYARSLLAGLPRSQLLNLLAAFNSDEEYGDWDGATEIYSMSEEKIWDRHAVVERGTVQQGIAVVVGAAASPEQLLSVLADSEVTLGQRKAAVALFGYLGYTCDVDSVDNILGRETDAPLCALLTWLRYWLVLETRTDGDGTVTA</sequence>
<dbReference type="RefSeq" id="WP_272104029.1">
    <property type="nucleotide sequence ID" value="NZ_JAQNDK010000007.1"/>
</dbReference>
<evidence type="ECO:0000313" key="2">
    <source>
        <dbReference type="EMBL" id="MDC0685629.1"/>
    </source>
</evidence>
<feature type="domain" description="DUF4365" evidence="1">
    <location>
        <begin position="11"/>
        <end position="138"/>
    </location>
</feature>
<evidence type="ECO:0000259" key="1">
    <source>
        <dbReference type="Pfam" id="PF14280"/>
    </source>
</evidence>
<proteinExistence type="predicted"/>
<accession>A0ABT5CGS1</accession>
<comment type="caution">
    <text evidence="2">The sequence shown here is derived from an EMBL/GenBank/DDBJ whole genome shotgun (WGS) entry which is preliminary data.</text>
</comment>
<dbReference type="Proteomes" id="UP001217485">
    <property type="component" value="Unassembled WGS sequence"/>
</dbReference>
<evidence type="ECO:0000313" key="3">
    <source>
        <dbReference type="Proteomes" id="UP001217485"/>
    </source>
</evidence>
<reference evidence="2 3" key="1">
    <citation type="submission" date="2023-01" db="EMBL/GenBank/DDBJ databases">
        <title>Minimal conservation of predation-associated metabolite biosynthetic gene clusters underscores biosynthetic potential of Myxococcota including descriptions for ten novel species: Archangium lansinium sp. nov., Myxococcus landrumus sp. nov., Nannocystis bai.</title>
        <authorList>
            <person name="Ahearne A."/>
            <person name="Stevens C."/>
            <person name="Dowd S."/>
        </authorList>
    </citation>
    <scope>NUCLEOTIDE SEQUENCE [LARGE SCALE GENOMIC DNA]</scope>
    <source>
        <strain evidence="2 3">WIWO2</strain>
    </source>
</reference>
<dbReference type="InterPro" id="IPR025375">
    <property type="entry name" value="DUF4365"/>
</dbReference>
<protein>
    <submittedName>
        <fullName evidence="2">DUF4365 domain-containing protein</fullName>
    </submittedName>
</protein>
<organism evidence="2 3">
    <name type="scientific">Sorangium atrum</name>
    <dbReference type="NCBI Taxonomy" id="2995308"/>
    <lineage>
        <taxon>Bacteria</taxon>
        <taxon>Pseudomonadati</taxon>
        <taxon>Myxococcota</taxon>
        <taxon>Polyangia</taxon>
        <taxon>Polyangiales</taxon>
        <taxon>Polyangiaceae</taxon>
        <taxon>Sorangium</taxon>
    </lineage>
</organism>
<dbReference type="Pfam" id="PF14280">
    <property type="entry name" value="DUF4365"/>
    <property type="match status" value="1"/>
</dbReference>
<name>A0ABT5CGS1_9BACT</name>